<dbReference type="Proteomes" id="UP000694865">
    <property type="component" value="Unplaced"/>
</dbReference>
<reference evidence="3 4" key="1">
    <citation type="submission" date="2025-05" db="UniProtKB">
        <authorList>
            <consortium name="RefSeq"/>
        </authorList>
    </citation>
    <scope>IDENTIFICATION</scope>
    <source>
        <tissue evidence="3 4">Testes</tissue>
    </source>
</reference>
<sequence>MALMFQATNRIKKAFALINELDATKFSRILTRILQKLHLRDERSFSEDEEEKLQTALGLESEDVQLILETIAFIIEQTAYHCAKPTVLEQQLKNLELDDDKVSVFVKAWATNGKDVIDQLRQRTIAINQLEDVSWRLNLQMGQAKSSKMKIPNAMLELDVSNDNGGEDKLRMEFSHKELYEFYTKLETIQSQLDSIS</sequence>
<evidence type="ECO:0000313" key="2">
    <source>
        <dbReference type="Proteomes" id="UP000694865"/>
    </source>
</evidence>
<dbReference type="PANTHER" id="PTHR12333">
    <property type="entry name" value="COMM DOMAIN CONTAINING PROTEIN 10"/>
    <property type="match status" value="1"/>
</dbReference>
<gene>
    <name evidence="3 4" type="primary">LOC100366852</name>
</gene>
<name>A0ABM0M1U8_SACKO</name>
<dbReference type="PANTHER" id="PTHR12333:SF0">
    <property type="entry name" value="COMM DOMAIN-CONTAINING PROTEIN 10"/>
    <property type="match status" value="1"/>
</dbReference>
<dbReference type="InterPro" id="IPR017920">
    <property type="entry name" value="COMM"/>
</dbReference>
<dbReference type="RefSeq" id="XP_006813989.1">
    <property type="nucleotide sequence ID" value="XM_006813926.1"/>
</dbReference>
<evidence type="ECO:0000259" key="1">
    <source>
        <dbReference type="PROSITE" id="PS51269"/>
    </source>
</evidence>
<proteinExistence type="predicted"/>
<organism evidence="2 3">
    <name type="scientific">Saccoglossus kowalevskii</name>
    <name type="common">Acorn worm</name>
    <dbReference type="NCBI Taxonomy" id="10224"/>
    <lineage>
        <taxon>Eukaryota</taxon>
        <taxon>Metazoa</taxon>
        <taxon>Hemichordata</taxon>
        <taxon>Enteropneusta</taxon>
        <taxon>Harrimaniidae</taxon>
        <taxon>Saccoglossus</taxon>
    </lineage>
</organism>
<feature type="domain" description="COMM" evidence="1">
    <location>
        <begin position="129"/>
        <end position="197"/>
    </location>
</feature>
<evidence type="ECO:0000313" key="3">
    <source>
        <dbReference type="RefSeq" id="XP_006813989.1"/>
    </source>
</evidence>
<dbReference type="GeneID" id="100366852"/>
<protein>
    <submittedName>
        <fullName evidence="3">COMM domain-containing protein 10-like isoform X1</fullName>
    </submittedName>
    <submittedName>
        <fullName evidence="4">COMM domain-containing protein 10-like isoform X2</fullName>
    </submittedName>
</protein>
<evidence type="ECO:0000313" key="4">
    <source>
        <dbReference type="RefSeq" id="XP_006813990.1"/>
    </source>
</evidence>
<dbReference type="CDD" id="cd04758">
    <property type="entry name" value="Commd10"/>
    <property type="match status" value="1"/>
</dbReference>
<dbReference type="Pfam" id="PF21672">
    <property type="entry name" value="COMM_HN"/>
    <property type="match status" value="1"/>
</dbReference>
<keyword evidence="2" id="KW-1185">Reference proteome</keyword>
<accession>A0ABM0M1U8</accession>
<dbReference type="PROSITE" id="PS51269">
    <property type="entry name" value="COMM"/>
    <property type="match status" value="1"/>
</dbReference>
<dbReference type="InterPro" id="IPR037361">
    <property type="entry name" value="COMMD10"/>
</dbReference>
<dbReference type="Pfam" id="PF07258">
    <property type="entry name" value="COMM_domain"/>
    <property type="match status" value="1"/>
</dbReference>
<dbReference type="RefSeq" id="XP_006813990.1">
    <property type="nucleotide sequence ID" value="XM_006813927.1"/>
</dbReference>